<evidence type="ECO:0000259" key="1">
    <source>
        <dbReference type="PROSITE" id="PS51186"/>
    </source>
</evidence>
<dbReference type="STRING" id="46223.SAMN05421852_12232"/>
<dbReference type="RefSeq" id="WP_093231411.1">
    <property type="nucleotide sequence ID" value="NZ_FORR01000022.1"/>
</dbReference>
<gene>
    <name evidence="2" type="ORF">SAMN05421852_12232</name>
</gene>
<proteinExistence type="predicted"/>
<dbReference type="InterPro" id="IPR016181">
    <property type="entry name" value="Acyl_CoA_acyltransferase"/>
</dbReference>
<dbReference type="PROSITE" id="PS51186">
    <property type="entry name" value="GNAT"/>
    <property type="match status" value="1"/>
</dbReference>
<sequence>MDISFQAFTSEVDELIHFLTSETWEYHGQSNLSAQEIMTAYQNEKYTGDGNQTFWILFGEKKAGLIRIFDLHDPTPLFDLRILKSYRGREIGEVAVKWLTDYIFTHYPEKTRIEGTTRQDNWAMRKVFHKCGFVKESHYRKAWPSQDGRIYDAVGYAILREDWEEKKTTPVDWNDFEYEHNF</sequence>
<evidence type="ECO:0000313" key="3">
    <source>
        <dbReference type="Proteomes" id="UP000199545"/>
    </source>
</evidence>
<organism evidence="2 3">
    <name type="scientific">Thermoflavimicrobium dichotomicum</name>
    <dbReference type="NCBI Taxonomy" id="46223"/>
    <lineage>
        <taxon>Bacteria</taxon>
        <taxon>Bacillati</taxon>
        <taxon>Bacillota</taxon>
        <taxon>Bacilli</taxon>
        <taxon>Bacillales</taxon>
        <taxon>Thermoactinomycetaceae</taxon>
        <taxon>Thermoflavimicrobium</taxon>
    </lineage>
</organism>
<feature type="domain" description="N-acetyltransferase" evidence="1">
    <location>
        <begin position="3"/>
        <end position="161"/>
    </location>
</feature>
<accession>A0A1I3U5F8</accession>
<dbReference type="Proteomes" id="UP000199545">
    <property type="component" value="Unassembled WGS sequence"/>
</dbReference>
<evidence type="ECO:0000313" key="2">
    <source>
        <dbReference type="EMBL" id="SFJ78764.1"/>
    </source>
</evidence>
<dbReference type="GO" id="GO:0016747">
    <property type="term" value="F:acyltransferase activity, transferring groups other than amino-acyl groups"/>
    <property type="evidence" value="ECO:0007669"/>
    <property type="project" value="InterPro"/>
</dbReference>
<name>A0A1I3U5F8_9BACL</name>
<dbReference type="Gene3D" id="3.40.630.30">
    <property type="match status" value="1"/>
</dbReference>
<keyword evidence="2" id="KW-0808">Transferase</keyword>
<dbReference type="SUPFAM" id="SSF55729">
    <property type="entry name" value="Acyl-CoA N-acyltransferases (Nat)"/>
    <property type="match status" value="1"/>
</dbReference>
<dbReference type="AlphaFoldDB" id="A0A1I3U5F8"/>
<dbReference type="PANTHER" id="PTHR43415">
    <property type="entry name" value="SPERMIDINE N(1)-ACETYLTRANSFERASE"/>
    <property type="match status" value="1"/>
</dbReference>
<protein>
    <submittedName>
        <fullName evidence="2">Protein N-acetyltransferase, RimJ/RimL family</fullName>
    </submittedName>
</protein>
<keyword evidence="3" id="KW-1185">Reference proteome</keyword>
<dbReference type="InterPro" id="IPR000182">
    <property type="entry name" value="GNAT_dom"/>
</dbReference>
<dbReference type="EMBL" id="FORR01000022">
    <property type="protein sequence ID" value="SFJ78764.1"/>
    <property type="molecule type" value="Genomic_DNA"/>
</dbReference>
<dbReference type="Pfam" id="PF13302">
    <property type="entry name" value="Acetyltransf_3"/>
    <property type="match status" value="1"/>
</dbReference>
<dbReference type="PANTHER" id="PTHR43415:SF3">
    <property type="entry name" value="GNAT-FAMILY ACETYLTRANSFERASE"/>
    <property type="match status" value="1"/>
</dbReference>
<dbReference type="OrthoDB" id="9799321at2"/>
<reference evidence="2 3" key="1">
    <citation type="submission" date="2016-10" db="EMBL/GenBank/DDBJ databases">
        <authorList>
            <person name="de Groot N.N."/>
        </authorList>
    </citation>
    <scope>NUCLEOTIDE SEQUENCE [LARGE SCALE GENOMIC DNA]</scope>
    <source>
        <strain evidence="2 3">DSM 44778</strain>
    </source>
</reference>